<sequence length="176" mass="20097">MDTETERRFLVGDLSIVRGAQWQLLTQAYVFTADSYAIRVRLVQEQIEFSADVLDRAAFLTGKGPDFGFGTARKREEYEVSVSPLWARQVIDRAGNVVTKRRYHVLMNEAWDVDEFLGENEGLCIAELEGGDQVGNVPLPPWASRDISKDPRFDNDQLAVRPWSTWPDEERQQAYG</sequence>
<dbReference type="SUPFAM" id="SSF55154">
    <property type="entry name" value="CYTH-like phosphatases"/>
    <property type="match status" value="1"/>
</dbReference>
<gene>
    <name evidence="3" type="ORF">ACFSBI_01915</name>
</gene>
<dbReference type="PANTHER" id="PTHR40114:SF1">
    <property type="entry name" value="SLR0698 PROTEIN"/>
    <property type="match status" value="1"/>
</dbReference>
<comment type="caution">
    <text evidence="3">The sequence shown here is derived from an EMBL/GenBank/DDBJ whole genome shotgun (WGS) entry which is preliminary data.</text>
</comment>
<dbReference type="InterPro" id="IPR012042">
    <property type="entry name" value="NeuTTM/CthTTM-like"/>
</dbReference>
<feature type="domain" description="CYTH" evidence="2">
    <location>
        <begin position="2"/>
        <end position="159"/>
    </location>
</feature>
<dbReference type="PANTHER" id="PTHR40114">
    <property type="entry name" value="SLR0698 PROTEIN"/>
    <property type="match status" value="1"/>
</dbReference>
<feature type="compositionally biased region" description="Basic and acidic residues" evidence="1">
    <location>
        <begin position="146"/>
        <end position="155"/>
    </location>
</feature>
<dbReference type="InterPro" id="IPR033469">
    <property type="entry name" value="CYTH-like_dom_sf"/>
</dbReference>
<dbReference type="Proteomes" id="UP001597347">
    <property type="component" value="Unassembled WGS sequence"/>
</dbReference>
<reference evidence="4" key="1">
    <citation type="journal article" date="2019" name="Int. J. Syst. Evol. Microbiol.">
        <title>The Global Catalogue of Microorganisms (GCM) 10K type strain sequencing project: providing services to taxonomists for standard genome sequencing and annotation.</title>
        <authorList>
            <consortium name="The Broad Institute Genomics Platform"/>
            <consortium name="The Broad Institute Genome Sequencing Center for Infectious Disease"/>
            <person name="Wu L."/>
            <person name="Ma J."/>
        </authorList>
    </citation>
    <scope>NUCLEOTIDE SEQUENCE [LARGE SCALE GENOMIC DNA]</scope>
    <source>
        <strain evidence="4">CGMCC 1.12471</strain>
    </source>
</reference>
<evidence type="ECO:0000313" key="4">
    <source>
        <dbReference type="Proteomes" id="UP001597347"/>
    </source>
</evidence>
<protein>
    <recommendedName>
        <fullName evidence="2">CYTH domain-containing protein</fullName>
    </recommendedName>
</protein>
<dbReference type="EMBL" id="JBHUEA010000002">
    <property type="protein sequence ID" value="MFD1720291.1"/>
    <property type="molecule type" value="Genomic_DNA"/>
</dbReference>
<dbReference type="RefSeq" id="WP_377931493.1">
    <property type="nucleotide sequence ID" value="NZ_JBHUEA010000002.1"/>
</dbReference>
<accession>A0ABW4L9V1</accession>
<dbReference type="PIRSF" id="PIRSF016487">
    <property type="entry name" value="CYTH_UCP016487"/>
    <property type="match status" value="1"/>
</dbReference>
<proteinExistence type="predicted"/>
<name>A0ABW4L9V1_9MICO</name>
<evidence type="ECO:0000313" key="3">
    <source>
        <dbReference type="EMBL" id="MFD1720291.1"/>
    </source>
</evidence>
<organism evidence="3 4">
    <name type="scientific">Amnibacterium endophyticum</name>
    <dbReference type="NCBI Taxonomy" id="2109337"/>
    <lineage>
        <taxon>Bacteria</taxon>
        <taxon>Bacillati</taxon>
        <taxon>Actinomycetota</taxon>
        <taxon>Actinomycetes</taxon>
        <taxon>Micrococcales</taxon>
        <taxon>Microbacteriaceae</taxon>
        <taxon>Amnibacterium</taxon>
    </lineage>
</organism>
<feature type="region of interest" description="Disordered" evidence="1">
    <location>
        <begin position="139"/>
        <end position="176"/>
    </location>
</feature>
<dbReference type="SMART" id="SM01118">
    <property type="entry name" value="CYTH"/>
    <property type="match status" value="1"/>
</dbReference>
<dbReference type="InterPro" id="IPR023577">
    <property type="entry name" value="CYTH_domain"/>
</dbReference>
<dbReference type="Gene3D" id="2.40.320.10">
    <property type="entry name" value="Hypothetical Protein Pfu-838710-001"/>
    <property type="match status" value="1"/>
</dbReference>
<keyword evidence="4" id="KW-1185">Reference proteome</keyword>
<evidence type="ECO:0000256" key="1">
    <source>
        <dbReference type="SAM" id="MobiDB-lite"/>
    </source>
</evidence>
<evidence type="ECO:0000259" key="2">
    <source>
        <dbReference type="SMART" id="SM01118"/>
    </source>
</evidence>